<dbReference type="Gene3D" id="2.10.60.10">
    <property type="entry name" value="CD59"/>
    <property type="match status" value="1"/>
</dbReference>
<dbReference type="InterPro" id="IPR045860">
    <property type="entry name" value="Snake_toxin-like_sf"/>
</dbReference>
<organism evidence="2 3">
    <name type="scientific">Hemibagrus guttatus</name>
    <dbReference type="NCBI Taxonomy" id="175788"/>
    <lineage>
        <taxon>Eukaryota</taxon>
        <taxon>Metazoa</taxon>
        <taxon>Chordata</taxon>
        <taxon>Craniata</taxon>
        <taxon>Vertebrata</taxon>
        <taxon>Euteleostomi</taxon>
        <taxon>Actinopterygii</taxon>
        <taxon>Neopterygii</taxon>
        <taxon>Teleostei</taxon>
        <taxon>Ostariophysi</taxon>
        <taxon>Siluriformes</taxon>
        <taxon>Bagridae</taxon>
        <taxon>Hemibagrus</taxon>
    </lineage>
</organism>
<sequence>FRGGAAPPVVSGGEYQLHLAPTLPPLGVPDPSETDIVATEPSFDGGRRSVRVLGGGHRSALQLGGGRRLALLLGCGRHSALRLGCGRRSAPPLGCGRRVGPFGLAVGSFAPPTCLAPASHSPHVPCLDPRSPHLPRLGPRFPPLALLLLLAPPPKCLALLLAPPTGLSTFLAPPQDPSLDRTFWEGLGIMKTLVLALVFALMLMSGSALKCNNCVPRSGSRCTTTIETCGYKKDACISARFTIYPYSYFRRCIAMSDCLLLQSTSNIEARCCQTDLCN</sequence>
<evidence type="ECO:0000259" key="1">
    <source>
        <dbReference type="Pfam" id="PF00021"/>
    </source>
</evidence>
<protein>
    <recommendedName>
        <fullName evidence="1">UPAR/Ly6 domain-containing protein</fullName>
    </recommendedName>
</protein>
<feature type="domain" description="UPAR/Ly6" evidence="1">
    <location>
        <begin position="208"/>
        <end position="278"/>
    </location>
</feature>
<evidence type="ECO:0000313" key="3">
    <source>
        <dbReference type="Proteomes" id="UP001274896"/>
    </source>
</evidence>
<gene>
    <name evidence="2" type="ORF">QTP70_028755</name>
</gene>
<dbReference type="AlphaFoldDB" id="A0AAE0UND6"/>
<dbReference type="EMBL" id="JAUCMX010000022">
    <property type="protein sequence ID" value="KAK3513719.1"/>
    <property type="molecule type" value="Genomic_DNA"/>
</dbReference>
<name>A0AAE0UND6_9TELE</name>
<dbReference type="SUPFAM" id="SSF57302">
    <property type="entry name" value="Snake toxin-like"/>
    <property type="match status" value="1"/>
</dbReference>
<reference evidence="2" key="1">
    <citation type="submission" date="2023-06" db="EMBL/GenBank/DDBJ databases">
        <title>Male Hemibagrus guttatus genome.</title>
        <authorList>
            <person name="Bian C."/>
        </authorList>
    </citation>
    <scope>NUCLEOTIDE SEQUENCE</scope>
    <source>
        <strain evidence="2">Male_cb2023</strain>
        <tissue evidence="2">Muscle</tissue>
    </source>
</reference>
<dbReference type="InterPro" id="IPR016054">
    <property type="entry name" value="LY6_UPA_recep-like"/>
</dbReference>
<accession>A0AAE0UND6</accession>
<dbReference type="GO" id="GO:0098552">
    <property type="term" value="C:side of membrane"/>
    <property type="evidence" value="ECO:0007669"/>
    <property type="project" value="UniProtKB-KW"/>
</dbReference>
<evidence type="ECO:0000313" key="2">
    <source>
        <dbReference type="EMBL" id="KAK3513719.1"/>
    </source>
</evidence>
<feature type="non-terminal residue" evidence="2">
    <location>
        <position position="278"/>
    </location>
</feature>
<dbReference type="CDD" id="cd23611">
    <property type="entry name" value="TFP_LU_ECD_THFP5"/>
    <property type="match status" value="1"/>
</dbReference>
<dbReference type="Pfam" id="PF00021">
    <property type="entry name" value="UPAR_LY6"/>
    <property type="match status" value="1"/>
</dbReference>
<dbReference type="Proteomes" id="UP001274896">
    <property type="component" value="Unassembled WGS sequence"/>
</dbReference>
<proteinExistence type="predicted"/>
<comment type="caution">
    <text evidence="2">The sequence shown here is derived from an EMBL/GenBank/DDBJ whole genome shotgun (WGS) entry which is preliminary data.</text>
</comment>
<keyword evidence="3" id="KW-1185">Reference proteome</keyword>